<keyword evidence="3" id="KW-1185">Reference proteome</keyword>
<proteinExistence type="predicted"/>
<dbReference type="Proteomes" id="UP001244563">
    <property type="component" value="Unassembled WGS sequence"/>
</dbReference>
<dbReference type="PROSITE" id="PS51819">
    <property type="entry name" value="VOC"/>
    <property type="match status" value="1"/>
</dbReference>
<name>A0ABT9TM62_PAENI</name>
<dbReference type="GO" id="GO:0004493">
    <property type="term" value="F:methylmalonyl-CoA epimerase activity"/>
    <property type="evidence" value="ECO:0007669"/>
    <property type="project" value="UniProtKB-EC"/>
</dbReference>
<protein>
    <submittedName>
        <fullName evidence="2">Methylmalonyl-CoA/ethylmalonyl-CoA epimerase</fullName>
        <ecNumber evidence="2">5.1.99.1</ecNumber>
    </submittedName>
</protein>
<accession>A0ABT9TM62</accession>
<dbReference type="InterPro" id="IPR029068">
    <property type="entry name" value="Glyas_Bleomycin-R_OHBP_Dase"/>
</dbReference>
<dbReference type="EMBL" id="JAUSSW010000002">
    <property type="protein sequence ID" value="MDQ0101592.1"/>
    <property type="molecule type" value="Genomic_DNA"/>
</dbReference>
<sequence>MKLLQVAQHAGDLQRAAAFYSALLGSEPKALFDPPGLLFFDVGGVRLLLEEAAPSSLLYLEVGDLHGLVSGLKERGVRVISEPHMIFAHEDDLLGPAESEEWMAFIEDSEGNTVGLVSRVRPAGD</sequence>
<dbReference type="Gene3D" id="3.10.180.10">
    <property type="entry name" value="2,3-Dihydroxybiphenyl 1,2-Dioxygenase, domain 1"/>
    <property type="match status" value="1"/>
</dbReference>
<dbReference type="RefSeq" id="WP_018777673.1">
    <property type="nucleotide sequence ID" value="NZ_BDDW01000003.1"/>
</dbReference>
<dbReference type="InterPro" id="IPR004360">
    <property type="entry name" value="Glyas_Fos-R_dOase_dom"/>
</dbReference>
<dbReference type="GeneID" id="84018252"/>
<evidence type="ECO:0000259" key="1">
    <source>
        <dbReference type="PROSITE" id="PS51819"/>
    </source>
</evidence>
<dbReference type="InterPro" id="IPR037523">
    <property type="entry name" value="VOC_core"/>
</dbReference>
<dbReference type="Pfam" id="PF00903">
    <property type="entry name" value="Glyoxalase"/>
    <property type="match status" value="1"/>
</dbReference>
<evidence type="ECO:0000313" key="3">
    <source>
        <dbReference type="Proteomes" id="UP001244563"/>
    </source>
</evidence>
<evidence type="ECO:0000313" key="2">
    <source>
        <dbReference type="EMBL" id="MDQ0101592.1"/>
    </source>
</evidence>
<organism evidence="2 3">
    <name type="scientific">Paenarthrobacter nicotinovorans</name>
    <name type="common">Arthrobacter nicotinovorans</name>
    <dbReference type="NCBI Taxonomy" id="29320"/>
    <lineage>
        <taxon>Bacteria</taxon>
        <taxon>Bacillati</taxon>
        <taxon>Actinomycetota</taxon>
        <taxon>Actinomycetes</taxon>
        <taxon>Micrococcales</taxon>
        <taxon>Micrococcaceae</taxon>
        <taxon>Paenarthrobacter</taxon>
    </lineage>
</organism>
<reference evidence="2 3" key="1">
    <citation type="submission" date="2023-07" db="EMBL/GenBank/DDBJ databases">
        <title>Sorghum-associated microbial communities from plants grown in Nebraska, USA.</title>
        <authorList>
            <person name="Schachtman D."/>
        </authorList>
    </citation>
    <scope>NUCLEOTIDE SEQUENCE [LARGE SCALE GENOMIC DNA]</scope>
    <source>
        <strain evidence="2 3">CC523</strain>
    </source>
</reference>
<dbReference type="EC" id="5.1.99.1" evidence="2"/>
<comment type="caution">
    <text evidence="2">The sequence shown here is derived from an EMBL/GenBank/DDBJ whole genome shotgun (WGS) entry which is preliminary data.</text>
</comment>
<gene>
    <name evidence="2" type="ORF">J2T10_001225</name>
</gene>
<keyword evidence="2" id="KW-0413">Isomerase</keyword>
<feature type="domain" description="VOC" evidence="1">
    <location>
        <begin position="2"/>
        <end position="119"/>
    </location>
</feature>
<dbReference type="SUPFAM" id="SSF54593">
    <property type="entry name" value="Glyoxalase/Bleomycin resistance protein/Dihydroxybiphenyl dioxygenase"/>
    <property type="match status" value="1"/>
</dbReference>